<dbReference type="GeneID" id="41660965"/>
<dbReference type="EMBL" id="MK045451">
    <property type="protein sequence ID" value="QDR25064.1"/>
    <property type="molecule type" value="Genomic_DNA"/>
</dbReference>
<keyword evidence="1" id="KW-0150">Chloroplast</keyword>
<evidence type="ECO:0000313" key="1">
    <source>
        <dbReference type="EMBL" id="QDR25064.1"/>
    </source>
</evidence>
<reference evidence="1" key="1">
    <citation type="journal article" date="2019" name="PLoS ONE">
        <title>Extensive chloroplast genome rearrangement amongst three closely related Halamphora spp. (Bacillariophyceae), and evidence for rapid evolution as compared to land plants.</title>
        <authorList>
            <person name="Hamsher S.E."/>
            <person name="Keepers K.G."/>
            <person name="Pogoda C.S."/>
            <person name="Stepanek J.G."/>
            <person name="Kane N.C."/>
            <person name="Kociolek J.P."/>
        </authorList>
    </citation>
    <scope>NUCLEOTIDE SEQUENCE</scope>
</reference>
<dbReference type="AlphaFoldDB" id="A0A516ZBH4"/>
<name>A0A516ZBH4_9STRA</name>
<protein>
    <submittedName>
        <fullName evidence="1">Uncharacterized protein</fullName>
    </submittedName>
</protein>
<accession>A0A516ZBH4</accession>
<gene>
    <name evidence="1" type="primary">ORF13</name>
</gene>
<geneLocation type="chloroplast" evidence="1"/>
<sequence length="147" mass="17066">MSRANKTKDNAVVEGLIRTLKEQKINNRTLQEELFHQIEINSKFKAYRKVFNLYLRSLNFKPNKKSFPKSPEQDDLDTSMASMLMIDPIYSKAFSEQFGSDFRRDHIDHFKNESKAVVSILDEIAAKRSKIVDKTPFDTYDDNLALG</sequence>
<proteinExistence type="predicted"/>
<organism evidence="1">
    <name type="scientific">Halamphora calidilacuna</name>
    <dbReference type="NCBI Taxonomy" id="2133758"/>
    <lineage>
        <taxon>Eukaryota</taxon>
        <taxon>Sar</taxon>
        <taxon>Stramenopiles</taxon>
        <taxon>Ochrophyta</taxon>
        <taxon>Bacillariophyta</taxon>
        <taxon>Bacillariophyceae</taxon>
        <taxon>Bacillariophycidae</taxon>
        <taxon>Naviculales</taxon>
        <taxon>Amphipleuraceae</taxon>
        <taxon>Halamphora</taxon>
    </lineage>
</organism>
<keyword evidence="1" id="KW-0934">Plastid</keyword>
<dbReference type="RefSeq" id="YP_009686230.1">
    <property type="nucleotide sequence ID" value="NC_044464.1"/>
</dbReference>